<keyword evidence="3 4" id="KW-0539">Nucleus</keyword>
<dbReference type="CDD" id="cd00086">
    <property type="entry name" value="homeodomain"/>
    <property type="match status" value="1"/>
</dbReference>
<dbReference type="Pfam" id="PF00046">
    <property type="entry name" value="Homeodomain"/>
    <property type="match status" value="1"/>
</dbReference>
<dbReference type="GO" id="GO:0006357">
    <property type="term" value="P:regulation of transcription by RNA polymerase II"/>
    <property type="evidence" value="ECO:0007669"/>
    <property type="project" value="TreeGrafter"/>
</dbReference>
<evidence type="ECO:0000259" key="5">
    <source>
        <dbReference type="PROSITE" id="PS50071"/>
    </source>
</evidence>
<dbReference type="Proteomes" id="UP000054166">
    <property type="component" value="Unassembled WGS sequence"/>
</dbReference>
<evidence type="ECO:0000256" key="2">
    <source>
        <dbReference type="ARBA" id="ARBA00023155"/>
    </source>
</evidence>
<evidence type="ECO:0000256" key="3">
    <source>
        <dbReference type="PROSITE-ProRule" id="PRU00108"/>
    </source>
</evidence>
<evidence type="ECO:0000256" key="1">
    <source>
        <dbReference type="ARBA" id="ARBA00023125"/>
    </source>
</evidence>
<dbReference type="AlphaFoldDB" id="A0A0C3G748"/>
<feature type="domain" description="Homeobox" evidence="5">
    <location>
        <begin position="41"/>
        <end position="98"/>
    </location>
</feature>
<dbReference type="EMBL" id="KN832970">
    <property type="protein sequence ID" value="KIM92060.1"/>
    <property type="molecule type" value="Genomic_DNA"/>
</dbReference>
<evidence type="ECO:0000313" key="7">
    <source>
        <dbReference type="Proteomes" id="UP000054166"/>
    </source>
</evidence>
<proteinExistence type="predicted"/>
<dbReference type="SMART" id="SM00389">
    <property type="entry name" value="HOX"/>
    <property type="match status" value="1"/>
</dbReference>
<dbReference type="STRING" id="765440.A0A0C3G748"/>
<accession>A0A0C3G748</accession>
<comment type="subcellular location">
    <subcellularLocation>
        <location evidence="3 4">Nucleus</location>
    </subcellularLocation>
</comment>
<dbReference type="PROSITE" id="PS50071">
    <property type="entry name" value="HOMEOBOX_2"/>
    <property type="match status" value="1"/>
</dbReference>
<dbReference type="GO" id="GO:0005634">
    <property type="term" value="C:nucleus"/>
    <property type="evidence" value="ECO:0007669"/>
    <property type="project" value="UniProtKB-SubCell"/>
</dbReference>
<organism evidence="6 7">
    <name type="scientific">Piloderma croceum (strain F 1598)</name>
    <dbReference type="NCBI Taxonomy" id="765440"/>
    <lineage>
        <taxon>Eukaryota</taxon>
        <taxon>Fungi</taxon>
        <taxon>Dikarya</taxon>
        <taxon>Basidiomycota</taxon>
        <taxon>Agaricomycotina</taxon>
        <taxon>Agaricomycetes</taxon>
        <taxon>Agaricomycetidae</taxon>
        <taxon>Atheliales</taxon>
        <taxon>Atheliaceae</taxon>
        <taxon>Piloderma</taxon>
    </lineage>
</organism>
<dbReference type="PANTHER" id="PTHR24324:SF9">
    <property type="entry name" value="HOMEOBOX DOMAIN-CONTAINING PROTEIN"/>
    <property type="match status" value="1"/>
</dbReference>
<dbReference type="HOGENOM" id="CLU_2334387_0_0_1"/>
<dbReference type="OrthoDB" id="6159439at2759"/>
<keyword evidence="7" id="KW-1185">Reference proteome</keyword>
<dbReference type="GO" id="GO:0030154">
    <property type="term" value="P:cell differentiation"/>
    <property type="evidence" value="ECO:0007669"/>
    <property type="project" value="TreeGrafter"/>
</dbReference>
<sequence length="98" mass="11300">MGAQHRGSARYNSTPCLPTAVLEAGLDPAAVDFRNFFPYIPNEVKHRKRTSNDQAKVLENIFDRNTKPDSALRQRLANELDMTPRGVQVWFQNREIDW</sequence>
<dbReference type="InterPro" id="IPR009057">
    <property type="entry name" value="Homeodomain-like_sf"/>
</dbReference>
<dbReference type="InterPro" id="IPR051000">
    <property type="entry name" value="Homeobox_DNA-bind_prot"/>
</dbReference>
<dbReference type="PANTHER" id="PTHR24324">
    <property type="entry name" value="HOMEOBOX PROTEIN HHEX"/>
    <property type="match status" value="1"/>
</dbReference>
<keyword evidence="1 3" id="KW-0238">DNA-binding</keyword>
<dbReference type="GO" id="GO:0000978">
    <property type="term" value="F:RNA polymerase II cis-regulatory region sequence-specific DNA binding"/>
    <property type="evidence" value="ECO:0007669"/>
    <property type="project" value="TreeGrafter"/>
</dbReference>
<reference evidence="6 7" key="1">
    <citation type="submission" date="2014-04" db="EMBL/GenBank/DDBJ databases">
        <authorList>
            <consortium name="DOE Joint Genome Institute"/>
            <person name="Kuo A."/>
            <person name="Tarkka M."/>
            <person name="Buscot F."/>
            <person name="Kohler A."/>
            <person name="Nagy L.G."/>
            <person name="Floudas D."/>
            <person name="Copeland A."/>
            <person name="Barry K.W."/>
            <person name="Cichocki N."/>
            <person name="Veneault-Fourrey C."/>
            <person name="LaButti K."/>
            <person name="Lindquist E.A."/>
            <person name="Lipzen A."/>
            <person name="Lundell T."/>
            <person name="Morin E."/>
            <person name="Murat C."/>
            <person name="Sun H."/>
            <person name="Tunlid A."/>
            <person name="Henrissat B."/>
            <person name="Grigoriev I.V."/>
            <person name="Hibbett D.S."/>
            <person name="Martin F."/>
            <person name="Nordberg H.P."/>
            <person name="Cantor M.N."/>
            <person name="Hua S.X."/>
        </authorList>
    </citation>
    <scope>NUCLEOTIDE SEQUENCE [LARGE SCALE GENOMIC DNA]</scope>
    <source>
        <strain evidence="6 7">F 1598</strain>
    </source>
</reference>
<reference evidence="7" key="2">
    <citation type="submission" date="2015-01" db="EMBL/GenBank/DDBJ databases">
        <title>Evolutionary Origins and Diversification of the Mycorrhizal Mutualists.</title>
        <authorList>
            <consortium name="DOE Joint Genome Institute"/>
            <consortium name="Mycorrhizal Genomics Consortium"/>
            <person name="Kohler A."/>
            <person name="Kuo A."/>
            <person name="Nagy L.G."/>
            <person name="Floudas D."/>
            <person name="Copeland A."/>
            <person name="Barry K.W."/>
            <person name="Cichocki N."/>
            <person name="Veneault-Fourrey C."/>
            <person name="LaButti K."/>
            <person name="Lindquist E.A."/>
            <person name="Lipzen A."/>
            <person name="Lundell T."/>
            <person name="Morin E."/>
            <person name="Murat C."/>
            <person name="Riley R."/>
            <person name="Ohm R."/>
            <person name="Sun H."/>
            <person name="Tunlid A."/>
            <person name="Henrissat B."/>
            <person name="Grigoriev I.V."/>
            <person name="Hibbett D.S."/>
            <person name="Martin F."/>
        </authorList>
    </citation>
    <scope>NUCLEOTIDE SEQUENCE [LARGE SCALE GENOMIC DNA]</scope>
    <source>
        <strain evidence="7">F 1598</strain>
    </source>
</reference>
<gene>
    <name evidence="6" type="ORF">PILCRDRAFT_110903</name>
</gene>
<evidence type="ECO:0000256" key="4">
    <source>
        <dbReference type="RuleBase" id="RU000682"/>
    </source>
</evidence>
<name>A0A0C3G748_PILCF</name>
<protein>
    <recommendedName>
        <fullName evidence="5">Homeobox domain-containing protein</fullName>
    </recommendedName>
</protein>
<dbReference type="InParanoid" id="A0A0C3G748"/>
<keyword evidence="2 3" id="KW-0371">Homeobox</keyword>
<evidence type="ECO:0000313" key="6">
    <source>
        <dbReference type="EMBL" id="KIM92060.1"/>
    </source>
</evidence>
<dbReference type="InterPro" id="IPR001356">
    <property type="entry name" value="HD"/>
</dbReference>
<dbReference type="SUPFAM" id="SSF46689">
    <property type="entry name" value="Homeodomain-like"/>
    <property type="match status" value="1"/>
</dbReference>
<dbReference type="Gene3D" id="1.10.10.60">
    <property type="entry name" value="Homeodomain-like"/>
    <property type="match status" value="1"/>
</dbReference>